<accession>A0A1L7CIG3</accession>
<dbReference type="EMBL" id="CP009245">
    <property type="protein sequence ID" value="APT85595.1"/>
    <property type="molecule type" value="Genomic_DNA"/>
</dbReference>
<dbReference type="Pfam" id="PF11021">
    <property type="entry name" value="DUF2613"/>
    <property type="match status" value="1"/>
</dbReference>
<organism evidence="2 3">
    <name type="scientific">Corynebacterium aquilae DSM 44791</name>
    <dbReference type="NCBI Taxonomy" id="1431546"/>
    <lineage>
        <taxon>Bacteria</taxon>
        <taxon>Bacillati</taxon>
        <taxon>Actinomycetota</taxon>
        <taxon>Actinomycetes</taxon>
        <taxon>Mycobacteriales</taxon>
        <taxon>Corynebacteriaceae</taxon>
        <taxon>Corynebacterium</taxon>
    </lineage>
</organism>
<sequence>MAYESDSLTRRTVGPALAAAVMGAVLGAVGVVGIAQLSGDNTLPQDSAQVSDDALLGGVEYGSRN</sequence>
<evidence type="ECO:0000313" key="3">
    <source>
        <dbReference type="Proteomes" id="UP000185478"/>
    </source>
</evidence>
<gene>
    <name evidence="2" type="ORF">CAQU_11705</name>
</gene>
<evidence type="ECO:0008006" key="4">
    <source>
        <dbReference type="Google" id="ProtNLM"/>
    </source>
</evidence>
<dbReference type="OrthoDB" id="4426602at2"/>
<evidence type="ECO:0000256" key="1">
    <source>
        <dbReference type="SAM" id="Phobius"/>
    </source>
</evidence>
<dbReference type="RefSeq" id="WP_075727834.1">
    <property type="nucleotide sequence ID" value="NZ_CP009245.1"/>
</dbReference>
<dbReference type="Proteomes" id="UP000185478">
    <property type="component" value="Chromosome"/>
</dbReference>
<protein>
    <recommendedName>
        <fullName evidence="4">DUF2613 domain-containing protein</fullName>
    </recommendedName>
</protein>
<keyword evidence="1" id="KW-1133">Transmembrane helix</keyword>
<dbReference type="InterPro" id="IPR022566">
    <property type="entry name" value="DUF2613"/>
</dbReference>
<keyword evidence="1" id="KW-0472">Membrane</keyword>
<reference evidence="2 3" key="1">
    <citation type="submission" date="2014-08" db="EMBL/GenBank/DDBJ databases">
        <title>Complete genome sequence of Corynebacterium aquilae S-613T(T) (=DSM 44791(T)), isolated from the choana of a healthy golden eagle.</title>
        <authorList>
            <person name="Ruckert C."/>
            <person name="Albersmeier A."/>
            <person name="Winkler A."/>
            <person name="Kalinowski J."/>
        </authorList>
    </citation>
    <scope>NUCLEOTIDE SEQUENCE [LARGE SCALE GENOMIC DNA]</scope>
    <source>
        <strain evidence="2 3">S-613</strain>
    </source>
</reference>
<dbReference type="AlphaFoldDB" id="A0A1L7CIG3"/>
<dbReference type="STRING" id="1431546.CAQU_11705"/>
<dbReference type="KEGG" id="caqu:CAQU_11705"/>
<proteinExistence type="predicted"/>
<keyword evidence="3" id="KW-1185">Reference proteome</keyword>
<feature type="transmembrane region" description="Helical" evidence="1">
    <location>
        <begin position="12"/>
        <end position="35"/>
    </location>
</feature>
<keyword evidence="1" id="KW-0812">Transmembrane</keyword>
<evidence type="ECO:0000313" key="2">
    <source>
        <dbReference type="EMBL" id="APT85595.1"/>
    </source>
</evidence>
<name>A0A1L7CIG3_9CORY</name>